<dbReference type="eggNOG" id="KOG2177">
    <property type="taxonomic scope" value="Eukaryota"/>
</dbReference>
<evidence type="ECO:0000313" key="3">
    <source>
        <dbReference type="EMBL" id="EFC40534.1"/>
    </source>
</evidence>
<dbReference type="CDD" id="cd19757">
    <property type="entry name" value="Bbox1"/>
    <property type="match status" value="1"/>
</dbReference>
<dbReference type="EMBL" id="GG738892">
    <property type="protein sequence ID" value="EFC40534.1"/>
    <property type="molecule type" value="Genomic_DNA"/>
</dbReference>
<proteinExistence type="predicted"/>
<dbReference type="InterPro" id="IPR011042">
    <property type="entry name" value="6-blade_b-propeller_TolB-like"/>
</dbReference>
<protein>
    <recommendedName>
        <fullName evidence="2">DUF7932 domain-containing protein</fullName>
    </recommendedName>
</protein>
<dbReference type="GO" id="GO:0008270">
    <property type="term" value="F:zinc ion binding"/>
    <property type="evidence" value="ECO:0007669"/>
    <property type="project" value="UniProtKB-KW"/>
</dbReference>
<feature type="compositionally biased region" description="Gly residues" evidence="1">
    <location>
        <begin position="55"/>
        <end position="65"/>
    </location>
</feature>
<dbReference type="PANTHER" id="PTHR24104">
    <property type="entry name" value="E3 UBIQUITIN-PROTEIN LIGASE NHLRC1-RELATED"/>
    <property type="match status" value="1"/>
</dbReference>
<feature type="region of interest" description="Disordered" evidence="1">
    <location>
        <begin position="1"/>
        <end position="78"/>
    </location>
</feature>
<dbReference type="VEuPathDB" id="AmoebaDB:NAEGRDRAFT_81014"/>
<dbReference type="InParanoid" id="D2VRW2"/>
<feature type="compositionally biased region" description="Basic and acidic residues" evidence="1">
    <location>
        <begin position="266"/>
        <end position="288"/>
    </location>
</feature>
<gene>
    <name evidence="3" type="ORF">NAEGRDRAFT_81014</name>
</gene>
<feature type="region of interest" description="Disordered" evidence="1">
    <location>
        <begin position="123"/>
        <end position="142"/>
    </location>
</feature>
<feature type="compositionally biased region" description="Gly residues" evidence="1">
    <location>
        <begin position="231"/>
        <end position="255"/>
    </location>
</feature>
<dbReference type="GeneID" id="8854491"/>
<feature type="compositionally biased region" description="Gly residues" evidence="1">
    <location>
        <begin position="125"/>
        <end position="142"/>
    </location>
</feature>
<dbReference type="GO" id="GO:0061630">
    <property type="term" value="F:ubiquitin protein ligase activity"/>
    <property type="evidence" value="ECO:0007669"/>
    <property type="project" value="TreeGrafter"/>
</dbReference>
<evidence type="ECO:0000259" key="2">
    <source>
        <dbReference type="Pfam" id="PF25560"/>
    </source>
</evidence>
<dbReference type="RefSeq" id="XP_002673278.1">
    <property type="nucleotide sequence ID" value="XM_002673232.1"/>
</dbReference>
<dbReference type="Gene3D" id="4.10.830.40">
    <property type="match status" value="1"/>
</dbReference>
<dbReference type="Proteomes" id="UP000006671">
    <property type="component" value="Unassembled WGS sequence"/>
</dbReference>
<feature type="domain" description="DUF7932" evidence="2">
    <location>
        <begin position="325"/>
        <end position="450"/>
    </location>
</feature>
<dbReference type="Gene3D" id="2.120.10.30">
    <property type="entry name" value="TolB, C-terminal domain"/>
    <property type="match status" value="2"/>
</dbReference>
<feature type="region of interest" description="Disordered" evidence="1">
    <location>
        <begin position="158"/>
        <end position="206"/>
    </location>
</feature>
<feature type="region of interest" description="Disordered" evidence="1">
    <location>
        <begin position="231"/>
        <end position="299"/>
    </location>
</feature>
<evidence type="ECO:0000313" key="4">
    <source>
        <dbReference type="Proteomes" id="UP000006671"/>
    </source>
</evidence>
<dbReference type="OrthoDB" id="10020332at2759"/>
<dbReference type="InterPro" id="IPR057692">
    <property type="entry name" value="DUF7932"/>
</dbReference>
<feature type="compositionally biased region" description="Gly residues" evidence="1">
    <location>
        <begin position="159"/>
        <end position="201"/>
    </location>
</feature>
<dbReference type="KEGG" id="ngr:NAEGRDRAFT_81014"/>
<reference evidence="3 4" key="1">
    <citation type="journal article" date="2010" name="Cell">
        <title>The genome of Naegleria gruberi illuminates early eukaryotic versatility.</title>
        <authorList>
            <person name="Fritz-Laylin L.K."/>
            <person name="Prochnik S.E."/>
            <person name="Ginger M.L."/>
            <person name="Dacks J.B."/>
            <person name="Carpenter M.L."/>
            <person name="Field M.C."/>
            <person name="Kuo A."/>
            <person name="Paredez A."/>
            <person name="Chapman J."/>
            <person name="Pham J."/>
            <person name="Shu S."/>
            <person name="Neupane R."/>
            <person name="Cipriano M."/>
            <person name="Mancuso J."/>
            <person name="Tu H."/>
            <person name="Salamov A."/>
            <person name="Lindquist E."/>
            <person name="Shapiro H."/>
            <person name="Lucas S."/>
            <person name="Grigoriev I.V."/>
            <person name="Cande W.Z."/>
            <person name="Fulton C."/>
            <person name="Rokhsar D.S."/>
            <person name="Dawson S.C."/>
        </authorList>
    </citation>
    <scope>NUCLEOTIDE SEQUENCE [LARGE SCALE GENOMIC DNA]</scope>
    <source>
        <strain evidence="3 4">NEG-M</strain>
    </source>
</reference>
<dbReference type="InterPro" id="IPR050952">
    <property type="entry name" value="TRIM-NHL_E3_ligases"/>
</dbReference>
<dbReference type="Pfam" id="PF25560">
    <property type="entry name" value="DUF7932"/>
    <property type="match status" value="1"/>
</dbReference>
<sequence>MATSCTDSIKIIDWSGEVGSDGSDGQAGQKGSKGESGRSGHLGKSGGGRGDDGDSGGNGGNGTDGLNGSHASDGKSCPHTSVQITIESQSDNLLKFNMSSNIANESVLLDIKDASESVLIFRANGGDGGNGGRGGDGGAGGEGGSVVLTLLFTSLNESGGNGGKGGKGESGGSGGNGGNGGRGGNGGHSGNGGDGGNGANGGDATNQVIVTTSHPEYLIFLQVECRGGMSGMGGEQGRAGSAGLGGSRGHAGSGGDPSSLNGAGKKAGEKGKDGQKGDRGKSGQEGKAGEPGSKSGQSGVKKFVIVDSKTGQVLEQASEMYDLVVSDFELKTTDVNTNDGIIEPGEAVMITGLKIKNEGKLTCPSGVVISFTSLASSKFKFLPNAGQESFTLNTSLAPQEEIVVPHDFHGTVGENGSSGLESEITIISQATLLGKTFNNSTLPKTFKVQYPVSIESISQDPTALRPGKAATLKITLNNASGIPYGKYTPNPVHYVITFDTRFVTKTFEEQVQLIPENGKYEKSIPIELEQAGDGKDVLITTNLYLRGNLIETVETKIPLAETNDSSSGERFCDKCLDDEEQTQATHFCKTCALHFCEEHLTLHNKANKTKFHVDDLVELKKESSVPHCTKCFDEAEEKTNATHHCSDCDAYFCELHLTLHNKSNKTKFHTGLKELPPPNSTKSSALAQPVFKRKTFSLFGKIEYVGKLGDKYGNYSRHQRDPGLFSLPHDVKINAMTRQAFVSDYLNGRIQVFDCATKKYLYHFSVPGGSRSIAFDYNDKTLLVSGTSTNKVYKYTWDGKVQVWQAGRGSAGDYPDEISTPTCLTVDPETSDVYVTDMCNNRIAVISHDGKILRTIGTIKEINSGWGVDFNNDGHLMAYDFTSGSIKVFTREGELIHDMRSLSVSPEIEWATNYIYFERSTGYLYLSVHNWHRINVYEDCNFVESKDELGQFESYDDLLIDRLGPRNGKTRCLRIVKRFGEKGSKHGQLFSPTGFDVDHHTGELYICEETNNRVSVFK</sequence>
<dbReference type="SUPFAM" id="SSF101898">
    <property type="entry name" value="NHL repeat"/>
    <property type="match status" value="1"/>
</dbReference>
<dbReference type="PANTHER" id="PTHR24104:SF25">
    <property type="entry name" value="PROTEIN LIN-41"/>
    <property type="match status" value="1"/>
</dbReference>
<evidence type="ECO:0000256" key="1">
    <source>
        <dbReference type="SAM" id="MobiDB-lite"/>
    </source>
</evidence>
<name>D2VRW2_NAEGR</name>
<dbReference type="STRING" id="5762.D2VRW2"/>
<accession>D2VRW2</accession>
<keyword evidence="4" id="KW-1185">Reference proteome</keyword>
<dbReference type="GO" id="GO:0043161">
    <property type="term" value="P:proteasome-mediated ubiquitin-dependent protein catabolic process"/>
    <property type="evidence" value="ECO:0007669"/>
    <property type="project" value="TreeGrafter"/>
</dbReference>
<dbReference type="GO" id="GO:0000209">
    <property type="term" value="P:protein polyubiquitination"/>
    <property type="evidence" value="ECO:0007669"/>
    <property type="project" value="TreeGrafter"/>
</dbReference>
<dbReference type="CDD" id="cd05819">
    <property type="entry name" value="NHL"/>
    <property type="match status" value="1"/>
</dbReference>
<organism evidence="4">
    <name type="scientific">Naegleria gruberi</name>
    <name type="common">Amoeba</name>
    <dbReference type="NCBI Taxonomy" id="5762"/>
    <lineage>
        <taxon>Eukaryota</taxon>
        <taxon>Discoba</taxon>
        <taxon>Heterolobosea</taxon>
        <taxon>Tetramitia</taxon>
        <taxon>Eutetramitia</taxon>
        <taxon>Vahlkampfiidae</taxon>
        <taxon>Naegleria</taxon>
    </lineage>
</organism>
<dbReference type="AlphaFoldDB" id="D2VRW2"/>